<dbReference type="InterPro" id="IPR023996">
    <property type="entry name" value="TonB-dep_OMP_SusC/RagA"/>
</dbReference>
<keyword evidence="10" id="KW-0732">Signal</keyword>
<comment type="subcellular location">
    <subcellularLocation>
        <location evidence="1 8">Cell outer membrane</location>
        <topology evidence="1 8">Multi-pass membrane protein</topology>
    </subcellularLocation>
</comment>
<keyword evidence="4 8" id="KW-0812">Transmembrane</keyword>
<organism evidence="13 14">
    <name type="scientific">Portibacter lacus</name>
    <dbReference type="NCBI Taxonomy" id="1099794"/>
    <lineage>
        <taxon>Bacteria</taxon>
        <taxon>Pseudomonadati</taxon>
        <taxon>Bacteroidota</taxon>
        <taxon>Saprospiria</taxon>
        <taxon>Saprospirales</taxon>
        <taxon>Haliscomenobacteraceae</taxon>
        <taxon>Portibacter</taxon>
    </lineage>
</organism>
<keyword evidence="7 8" id="KW-0998">Cell outer membrane</keyword>
<evidence type="ECO:0000256" key="6">
    <source>
        <dbReference type="ARBA" id="ARBA00023136"/>
    </source>
</evidence>
<dbReference type="GO" id="GO:0009279">
    <property type="term" value="C:cell outer membrane"/>
    <property type="evidence" value="ECO:0007669"/>
    <property type="project" value="UniProtKB-SubCell"/>
</dbReference>
<dbReference type="SUPFAM" id="SSF49464">
    <property type="entry name" value="Carboxypeptidase regulatory domain-like"/>
    <property type="match status" value="1"/>
</dbReference>
<evidence type="ECO:0000256" key="9">
    <source>
        <dbReference type="RuleBase" id="RU003357"/>
    </source>
</evidence>
<keyword evidence="2 8" id="KW-0813">Transport</keyword>
<evidence type="ECO:0000259" key="12">
    <source>
        <dbReference type="Pfam" id="PF07715"/>
    </source>
</evidence>
<evidence type="ECO:0000256" key="5">
    <source>
        <dbReference type="ARBA" id="ARBA00023077"/>
    </source>
</evidence>
<dbReference type="PROSITE" id="PS52016">
    <property type="entry name" value="TONB_DEPENDENT_REC_3"/>
    <property type="match status" value="1"/>
</dbReference>
<evidence type="ECO:0000256" key="2">
    <source>
        <dbReference type="ARBA" id="ARBA00022448"/>
    </source>
</evidence>
<dbReference type="NCBIfam" id="TIGR04057">
    <property type="entry name" value="SusC_RagA_signa"/>
    <property type="match status" value="1"/>
</dbReference>
<evidence type="ECO:0000256" key="7">
    <source>
        <dbReference type="ARBA" id="ARBA00023237"/>
    </source>
</evidence>
<gene>
    <name evidence="13" type="ORF">GCM10007940_15430</name>
</gene>
<evidence type="ECO:0000256" key="3">
    <source>
        <dbReference type="ARBA" id="ARBA00022452"/>
    </source>
</evidence>
<keyword evidence="14" id="KW-1185">Reference proteome</keyword>
<accession>A0AA37SLW5</accession>
<sequence length="1072" mass="117766">MRLLYILLFQLFMASLFSQSNSYTSKIVDTENLPMIGATINEVGTQNYTVTDLEGLFTIETESQDFQLDISFLGYETKRVYVTNGNIPELIEMMPAAGQLDEIVVTALGIKREKQALSAGVSKIDGTTLRVVPQTNLVNSLAGNIAGVQITNGSSGVGSSSRIIIRGENSISGRNEPLFVVDGVPISNQLITSDLTNDGALQEVDFGNGASEFSPDDIESISILKGAGSAALYGSRAANGVVVITTKRGEPKKGLGISVNNTITFETLLTLPDYQNEYGGGSNGEYSFQNGTGAGINDGGLASYGPRLDAGLLINQFDSPSVDLDGNPVRAGDVLSRKRPDGTYTPIEATPWVSRPNNVRDFFETGLTTQNSFAISNGGENGSIRVAYNNLRNEGILPNTDLKRDGVSIAIDQKMTQNFRFDGFLNYINSRSNNRPNLGYGYENVVYGFNWTGRQTDIAAMKDYWQKGYEGLEHYDINYLWLTNPYLTLYENTNSFNKNRVLGNGALTYDITDKLSFRVRTGVDSYNDDRAFKRVVSTNRNPFGSFREDKIAYREMNTDALLSYNDKISDDIRFSVAAGGNRFDQKIDYAYSEASQLSIPGIYTLANSRNPLKGTSQIFTKRINSIYGIGNISYQSSLYLDLTVRNDWSSTLPSENNSFAYYSAGMSYVLSNMFELPEAISFAKLRFNASSAGNDTDPYQLNNTFQFNQNYGSFFRVTNETVLKNANLKPERLNALEAGAELWFFGSRLQAEVSVYQNSSINQIIGRPISNASGFSNIIENGGRVTTQGLETRISGKIIRSKTFNWNASVNFSTYRSEVTELPEGVDQFVTGDAKFFGGSGGSNAIFYIAKEGGRVGDMYGTGFVKIDGKILYGANGLPVQDGNLRLLGNYNPDFSLGFGNEFSYKNLMVNVLVDWRQGGVLASRTKALGSTAGILKETLVGREEGIIGEGVMNIGTEENPNYVPNTTSVSASRFNNNFYDRGNEESSIYDASYVKLRQVGIYYTFSDNVTKTIGFQGLKLGIVGSNLLLFTENPHVDPELNGIQDRNFTYGVEDMSYPSTRSFGISLKSEF</sequence>
<evidence type="ECO:0000313" key="13">
    <source>
        <dbReference type="EMBL" id="GLR16928.1"/>
    </source>
</evidence>
<dbReference type="Pfam" id="PF13715">
    <property type="entry name" value="CarbopepD_reg_2"/>
    <property type="match status" value="1"/>
</dbReference>
<dbReference type="AlphaFoldDB" id="A0AA37SLW5"/>
<dbReference type="InterPro" id="IPR036942">
    <property type="entry name" value="Beta-barrel_TonB_sf"/>
</dbReference>
<feature type="signal peptide" evidence="10">
    <location>
        <begin position="1"/>
        <end position="20"/>
    </location>
</feature>
<dbReference type="EMBL" id="BSOH01000007">
    <property type="protein sequence ID" value="GLR16928.1"/>
    <property type="molecule type" value="Genomic_DNA"/>
</dbReference>
<keyword evidence="6 8" id="KW-0472">Membrane</keyword>
<evidence type="ECO:0000256" key="10">
    <source>
        <dbReference type="SAM" id="SignalP"/>
    </source>
</evidence>
<evidence type="ECO:0000256" key="1">
    <source>
        <dbReference type="ARBA" id="ARBA00004571"/>
    </source>
</evidence>
<reference evidence="13" key="1">
    <citation type="journal article" date="2014" name="Int. J. Syst. Evol. Microbiol.">
        <title>Complete genome sequence of Corynebacterium casei LMG S-19264T (=DSM 44701T), isolated from a smear-ripened cheese.</title>
        <authorList>
            <consortium name="US DOE Joint Genome Institute (JGI-PGF)"/>
            <person name="Walter F."/>
            <person name="Albersmeier A."/>
            <person name="Kalinowski J."/>
            <person name="Ruckert C."/>
        </authorList>
    </citation>
    <scope>NUCLEOTIDE SEQUENCE</scope>
    <source>
        <strain evidence="13">NBRC 108769</strain>
    </source>
</reference>
<feature type="domain" description="TonB-dependent receptor plug" evidence="12">
    <location>
        <begin position="114"/>
        <end position="241"/>
    </location>
</feature>
<keyword evidence="5 9" id="KW-0798">TonB box</keyword>
<protein>
    <submittedName>
        <fullName evidence="13">SusC/RagA family TonB-linked outer membrane protein</fullName>
    </submittedName>
</protein>
<comment type="caution">
    <text evidence="13">The sequence shown here is derived from an EMBL/GenBank/DDBJ whole genome shotgun (WGS) entry which is preliminary data.</text>
</comment>
<dbReference type="InterPro" id="IPR037066">
    <property type="entry name" value="Plug_dom_sf"/>
</dbReference>
<dbReference type="Gene3D" id="2.170.130.10">
    <property type="entry name" value="TonB-dependent receptor, plug domain"/>
    <property type="match status" value="1"/>
</dbReference>
<dbReference type="InterPro" id="IPR008969">
    <property type="entry name" value="CarboxyPept-like_regulatory"/>
</dbReference>
<comment type="similarity">
    <text evidence="8 9">Belongs to the TonB-dependent receptor family.</text>
</comment>
<dbReference type="InterPro" id="IPR012910">
    <property type="entry name" value="Plug_dom"/>
</dbReference>
<evidence type="ECO:0000313" key="14">
    <source>
        <dbReference type="Proteomes" id="UP001156666"/>
    </source>
</evidence>
<dbReference type="Gene3D" id="2.40.170.20">
    <property type="entry name" value="TonB-dependent receptor, beta-barrel domain"/>
    <property type="match status" value="1"/>
</dbReference>
<dbReference type="Pfam" id="PF00593">
    <property type="entry name" value="TonB_dep_Rec_b-barrel"/>
    <property type="match status" value="1"/>
</dbReference>
<proteinExistence type="inferred from homology"/>
<keyword evidence="3 8" id="KW-1134">Transmembrane beta strand</keyword>
<dbReference type="InterPro" id="IPR039426">
    <property type="entry name" value="TonB-dep_rcpt-like"/>
</dbReference>
<dbReference type="RefSeq" id="WP_235290892.1">
    <property type="nucleotide sequence ID" value="NZ_BSOH01000007.1"/>
</dbReference>
<evidence type="ECO:0000256" key="8">
    <source>
        <dbReference type="PROSITE-ProRule" id="PRU01360"/>
    </source>
</evidence>
<evidence type="ECO:0000256" key="4">
    <source>
        <dbReference type="ARBA" id="ARBA00022692"/>
    </source>
</evidence>
<feature type="domain" description="TonB-dependent receptor-like beta-barrel" evidence="11">
    <location>
        <begin position="426"/>
        <end position="826"/>
    </location>
</feature>
<dbReference type="InterPro" id="IPR023997">
    <property type="entry name" value="TonB-dep_OMP_SusC/RagA_CS"/>
</dbReference>
<evidence type="ECO:0000259" key="11">
    <source>
        <dbReference type="Pfam" id="PF00593"/>
    </source>
</evidence>
<dbReference type="SUPFAM" id="SSF56935">
    <property type="entry name" value="Porins"/>
    <property type="match status" value="1"/>
</dbReference>
<dbReference type="Pfam" id="PF07715">
    <property type="entry name" value="Plug"/>
    <property type="match status" value="1"/>
</dbReference>
<dbReference type="InterPro" id="IPR000531">
    <property type="entry name" value="Beta-barrel_TonB"/>
</dbReference>
<name>A0AA37SLW5_9BACT</name>
<feature type="chain" id="PRO_5041429291" evidence="10">
    <location>
        <begin position="21"/>
        <end position="1072"/>
    </location>
</feature>
<reference evidence="13" key="2">
    <citation type="submission" date="2023-01" db="EMBL/GenBank/DDBJ databases">
        <title>Draft genome sequence of Portibacter lacus strain NBRC 108769.</title>
        <authorList>
            <person name="Sun Q."/>
            <person name="Mori K."/>
        </authorList>
    </citation>
    <scope>NUCLEOTIDE SEQUENCE</scope>
    <source>
        <strain evidence="13">NBRC 108769</strain>
    </source>
</reference>
<dbReference type="Proteomes" id="UP001156666">
    <property type="component" value="Unassembled WGS sequence"/>
</dbReference>
<dbReference type="NCBIfam" id="TIGR04056">
    <property type="entry name" value="OMP_RagA_SusC"/>
    <property type="match status" value="1"/>
</dbReference>